<keyword evidence="9" id="KW-1185">Reference proteome</keyword>
<feature type="transmembrane region" description="Helical" evidence="7">
    <location>
        <begin position="7"/>
        <end position="28"/>
    </location>
</feature>
<dbReference type="OrthoDB" id="273988at2"/>
<dbReference type="GO" id="GO:0012505">
    <property type="term" value="C:endomembrane system"/>
    <property type="evidence" value="ECO:0007669"/>
    <property type="project" value="UniProtKB-SubCell"/>
</dbReference>
<dbReference type="Pfam" id="PF07787">
    <property type="entry name" value="TMEM43"/>
    <property type="match status" value="1"/>
</dbReference>
<keyword evidence="4" id="KW-0256">Endoplasmic reticulum</keyword>
<comment type="subcellular location">
    <subcellularLocation>
        <location evidence="1">Endomembrane system</location>
        <topology evidence="1">Multi-pass membrane protein</topology>
    </subcellularLocation>
    <subcellularLocation>
        <location evidence="2">Endoplasmic reticulum membrane</location>
    </subcellularLocation>
</comment>
<evidence type="ECO:0000256" key="4">
    <source>
        <dbReference type="ARBA" id="ARBA00022824"/>
    </source>
</evidence>
<accession>H8YYR1</accession>
<feature type="transmembrane region" description="Helical" evidence="7">
    <location>
        <begin position="337"/>
        <end position="354"/>
    </location>
</feature>
<dbReference type="HOGENOM" id="CLU_042602_1_0_6"/>
<keyword evidence="5 7" id="KW-1133">Transmembrane helix</keyword>
<protein>
    <submittedName>
        <fullName evidence="8">Thiol:disulfide interchange protein</fullName>
    </submittedName>
</protein>
<organism evidence="8 9">
    <name type="scientific">Thiorhodovibrio frisius</name>
    <dbReference type="NCBI Taxonomy" id="631362"/>
    <lineage>
        <taxon>Bacteria</taxon>
        <taxon>Pseudomonadati</taxon>
        <taxon>Pseudomonadota</taxon>
        <taxon>Gammaproteobacteria</taxon>
        <taxon>Chromatiales</taxon>
        <taxon>Chromatiaceae</taxon>
        <taxon>Thiorhodovibrio</taxon>
    </lineage>
</organism>
<sequence length="363" mass="40626">MSNNKGCLFATPFIGGLFILMMLPMLFWNEGRAINTYRSLIEGTAAVISVAADTVEPANEGKLVHIAGRATNNKPVRDVLFGITEEHVLRLKRTVEMYQWHEKSSSKRSGSENSTDYSYYKDWTDETIQSNSFHREGYDNPPMPYHGEIFNAETVTVGAFVLPPNMVEQMNDFQQIQIEKAPELSRPVKLINSGYFYLGKNEKSPEVGDVKVSFAIIRPGEVSVVAQQRGNSFQPYDTSYYPVELFETGMHSAKALFTMAQSKNTVLTWMLRFMGFMGIFVGLMMIFKPLTSLLGYIPILGNMANFGIGLFAFGIAIGLAFVVISLGWIFYRPVLGFSLLVVGLAGFAGTWFAVQKFQHKSEQ</sequence>
<dbReference type="Proteomes" id="UP000002964">
    <property type="component" value="Unassembled WGS sequence"/>
</dbReference>
<evidence type="ECO:0000256" key="2">
    <source>
        <dbReference type="ARBA" id="ARBA00004586"/>
    </source>
</evidence>
<reference evidence="8 9" key="2">
    <citation type="submission" date="2011-11" db="EMBL/GenBank/DDBJ databases">
        <authorList>
            <consortium name="US DOE Joint Genome Institute"/>
            <person name="Lucas S."/>
            <person name="Han J."/>
            <person name="Lapidus A."/>
            <person name="Cheng J.-F."/>
            <person name="Goodwin L."/>
            <person name="Pitluck S."/>
            <person name="Peters L."/>
            <person name="Ovchinnikova G."/>
            <person name="Zhang X."/>
            <person name="Detter J.C."/>
            <person name="Han C."/>
            <person name="Tapia R."/>
            <person name="Land M."/>
            <person name="Hauser L."/>
            <person name="Kyrpides N."/>
            <person name="Ivanova N."/>
            <person name="Pagani I."/>
            <person name="Vogl K."/>
            <person name="Liu Z."/>
            <person name="Overmann J."/>
            <person name="Frigaard N.-U."/>
            <person name="Bryant D."/>
            <person name="Woyke T."/>
        </authorList>
    </citation>
    <scope>NUCLEOTIDE SEQUENCE [LARGE SCALE GENOMIC DNA]</scope>
    <source>
        <strain evidence="8 9">970</strain>
    </source>
</reference>
<dbReference type="GO" id="GO:0071763">
    <property type="term" value="P:nuclear membrane organization"/>
    <property type="evidence" value="ECO:0007669"/>
    <property type="project" value="TreeGrafter"/>
</dbReference>
<evidence type="ECO:0000256" key="6">
    <source>
        <dbReference type="ARBA" id="ARBA00023136"/>
    </source>
</evidence>
<evidence type="ECO:0000256" key="7">
    <source>
        <dbReference type="SAM" id="Phobius"/>
    </source>
</evidence>
<dbReference type="EMBL" id="JH603168">
    <property type="protein sequence ID" value="EIC23587.1"/>
    <property type="molecule type" value="Genomic_DNA"/>
</dbReference>
<dbReference type="AlphaFoldDB" id="H8YYR1"/>
<proteinExistence type="predicted"/>
<dbReference type="GO" id="GO:0006629">
    <property type="term" value="P:lipid metabolic process"/>
    <property type="evidence" value="ECO:0007669"/>
    <property type="project" value="TreeGrafter"/>
</dbReference>
<evidence type="ECO:0000256" key="1">
    <source>
        <dbReference type="ARBA" id="ARBA00004127"/>
    </source>
</evidence>
<dbReference type="RefSeq" id="WP_009147670.1">
    <property type="nucleotide sequence ID" value="NZ_JH603168.1"/>
</dbReference>
<feature type="transmembrane region" description="Helical" evidence="7">
    <location>
        <begin position="308"/>
        <end position="331"/>
    </location>
</feature>
<evidence type="ECO:0000313" key="8">
    <source>
        <dbReference type="EMBL" id="EIC23587.1"/>
    </source>
</evidence>
<dbReference type="InterPro" id="IPR012430">
    <property type="entry name" value="TMEM43_fam"/>
</dbReference>
<gene>
    <name evidence="8" type="ORF">Thi970DRAFT_01259</name>
</gene>
<evidence type="ECO:0000313" key="9">
    <source>
        <dbReference type="Proteomes" id="UP000002964"/>
    </source>
</evidence>
<keyword evidence="3 7" id="KW-0812">Transmembrane</keyword>
<dbReference type="eggNOG" id="COG0628">
    <property type="taxonomic scope" value="Bacteria"/>
</dbReference>
<dbReference type="PANTHER" id="PTHR13416">
    <property type="match status" value="1"/>
</dbReference>
<name>H8YYR1_9GAMM</name>
<evidence type="ECO:0000256" key="5">
    <source>
        <dbReference type="ARBA" id="ARBA00022989"/>
    </source>
</evidence>
<evidence type="ECO:0000256" key="3">
    <source>
        <dbReference type="ARBA" id="ARBA00022692"/>
    </source>
</evidence>
<reference evidence="9" key="1">
    <citation type="submission" date="2011-06" db="EMBL/GenBank/DDBJ databases">
        <authorList>
            <consortium name="US DOE Joint Genome Institute (JGI-PGF)"/>
            <person name="Lucas S."/>
            <person name="Han J."/>
            <person name="Lapidus A."/>
            <person name="Cheng J.-F."/>
            <person name="Goodwin L."/>
            <person name="Pitluck S."/>
            <person name="Peters L."/>
            <person name="Land M.L."/>
            <person name="Hauser L."/>
            <person name="Vogl K."/>
            <person name="Liu Z."/>
            <person name="Overmann J."/>
            <person name="Frigaard N.-U."/>
            <person name="Bryant D.A."/>
            <person name="Woyke T.J."/>
        </authorList>
    </citation>
    <scope>NUCLEOTIDE SEQUENCE [LARGE SCALE GENOMIC DNA]</scope>
    <source>
        <strain evidence="9">970</strain>
    </source>
</reference>
<dbReference type="STRING" id="631362.Thi970DRAFT_01259"/>
<dbReference type="PANTHER" id="PTHR13416:SF2">
    <property type="entry name" value="TRANSMEMBRANE PROTEIN 43"/>
    <property type="match status" value="1"/>
</dbReference>
<keyword evidence="6 7" id="KW-0472">Membrane</keyword>